<evidence type="ECO:0000313" key="2">
    <source>
        <dbReference type="Proteomes" id="UP000177905"/>
    </source>
</evidence>
<gene>
    <name evidence="1" type="ORF">A2290_07985</name>
</gene>
<dbReference type="Proteomes" id="UP000177905">
    <property type="component" value="Unassembled WGS sequence"/>
</dbReference>
<proteinExistence type="predicted"/>
<accession>A0A1F4S8N6</accession>
<dbReference type="AlphaFoldDB" id="A0A1F4S8N6"/>
<protein>
    <submittedName>
        <fullName evidence="1">Uncharacterized protein</fullName>
    </submittedName>
</protein>
<dbReference type="EMBL" id="MEUA01000002">
    <property type="protein sequence ID" value="OGC16808.1"/>
    <property type="molecule type" value="Genomic_DNA"/>
</dbReference>
<evidence type="ECO:0000313" key="1">
    <source>
        <dbReference type="EMBL" id="OGC16808.1"/>
    </source>
</evidence>
<organism evidence="1 2">
    <name type="scientific">candidate division WOR-1 bacterium RIFOXYB2_FULL_36_35</name>
    <dbReference type="NCBI Taxonomy" id="1802578"/>
    <lineage>
        <taxon>Bacteria</taxon>
        <taxon>Bacillati</taxon>
        <taxon>Saganbacteria</taxon>
    </lineage>
</organism>
<comment type="caution">
    <text evidence="1">The sequence shown here is derived from an EMBL/GenBank/DDBJ whole genome shotgun (WGS) entry which is preliminary data.</text>
</comment>
<name>A0A1F4S8N6_UNCSA</name>
<reference evidence="1 2" key="1">
    <citation type="journal article" date="2016" name="Nat. Commun.">
        <title>Thousands of microbial genomes shed light on interconnected biogeochemical processes in an aquifer system.</title>
        <authorList>
            <person name="Anantharaman K."/>
            <person name="Brown C.T."/>
            <person name="Hug L.A."/>
            <person name="Sharon I."/>
            <person name="Castelle C.J."/>
            <person name="Probst A.J."/>
            <person name="Thomas B.C."/>
            <person name="Singh A."/>
            <person name="Wilkins M.J."/>
            <person name="Karaoz U."/>
            <person name="Brodie E.L."/>
            <person name="Williams K.H."/>
            <person name="Hubbard S.S."/>
            <person name="Banfield J.F."/>
        </authorList>
    </citation>
    <scope>NUCLEOTIDE SEQUENCE [LARGE SCALE GENOMIC DNA]</scope>
</reference>
<sequence length="287" mass="31556">MLRTYPVSKPSSAPATGKLFYEFLMQNIKRPAAANHEIWLSGVTDQLKHPDKFAFRGDIPTGKSLEVISIAGNPVSSPYVFTGKEDCVLVSDLSDQAKEELGISQQAPLKDKVFNSNFKPYDQLPELTRISNELAVLSVAKSISSFLAGVKGKANYSEKDVFGFLVAGLEDLSSSEMMHLLHGNHIAWATLAYIRGQGKVSGNISSEFHGQNPTDFYIKDLGTVLPTIFFALASLGSDPMFFYTKLDVEIWGAREAAEYMRQFMPEILGAKEVSGYMRQLIPASVKG</sequence>